<proteinExistence type="inferred from homology"/>
<dbReference type="EMBL" id="BAAADE010000009">
    <property type="protein sequence ID" value="GAA0612076.1"/>
    <property type="molecule type" value="Genomic_DNA"/>
</dbReference>
<feature type="transmembrane region" description="Helical" evidence="10">
    <location>
        <begin position="70"/>
        <end position="93"/>
    </location>
</feature>
<dbReference type="RefSeq" id="WP_343807155.1">
    <property type="nucleotide sequence ID" value="NZ_BAAADE010000009.1"/>
</dbReference>
<dbReference type="InterPro" id="IPR050366">
    <property type="entry name" value="BP-dependent_transpt_permease"/>
</dbReference>
<sequence length="271" mass="29442">MRISRLIPYCLLGLLSLFFVLGFFWQPYDPDMVDLGNRYASSSFSHWLGTDHLGRDLLSRIMVGGWRTGSVIVCVMLVGFSGGALFGTMAAVLNDWRGSAILRLCEMSIVIPTLIIALTAAAIFGLTPLSASLALGLAGVGPHALLAHTLTRRILGRPFVQAAHALGVGHIRLILRHILPNSLPVMLTYVGSQAGMAVVAYASLAFIGLGADPSKPDWGSMLFEYRMFIFDYPMLMIWPGMAIAVTTGLLNWIFDPETEAESSLKAEQSIR</sequence>
<feature type="transmembrane region" description="Helical" evidence="10">
    <location>
        <begin position="232"/>
        <end position="254"/>
    </location>
</feature>
<keyword evidence="5 10" id="KW-0812">Transmembrane</keyword>
<evidence type="ECO:0000256" key="10">
    <source>
        <dbReference type="RuleBase" id="RU363032"/>
    </source>
</evidence>
<comment type="similarity">
    <text evidence="2 10">Belongs to the binding-protein-dependent transport system permease family.</text>
</comment>
<dbReference type="InterPro" id="IPR000515">
    <property type="entry name" value="MetI-like"/>
</dbReference>
<evidence type="ECO:0000256" key="5">
    <source>
        <dbReference type="ARBA" id="ARBA00022692"/>
    </source>
</evidence>
<evidence type="ECO:0000256" key="3">
    <source>
        <dbReference type="ARBA" id="ARBA00022448"/>
    </source>
</evidence>
<evidence type="ECO:0000256" key="7">
    <source>
        <dbReference type="ARBA" id="ARBA00022927"/>
    </source>
</evidence>
<evidence type="ECO:0000259" key="11">
    <source>
        <dbReference type="PROSITE" id="PS50928"/>
    </source>
</evidence>
<keyword evidence="3 10" id="KW-0813">Transport</keyword>
<name>A0ABP3RQ57_9HYPH</name>
<dbReference type="Proteomes" id="UP001424441">
    <property type="component" value="Unassembled WGS sequence"/>
</dbReference>
<keyword evidence="13" id="KW-1185">Reference proteome</keyword>
<keyword evidence="4" id="KW-1003">Cell membrane</keyword>
<keyword evidence="8 10" id="KW-1133">Transmembrane helix</keyword>
<dbReference type="InterPro" id="IPR035906">
    <property type="entry name" value="MetI-like_sf"/>
</dbReference>
<evidence type="ECO:0000256" key="6">
    <source>
        <dbReference type="ARBA" id="ARBA00022856"/>
    </source>
</evidence>
<feature type="transmembrane region" description="Helical" evidence="10">
    <location>
        <begin position="100"/>
        <end position="123"/>
    </location>
</feature>
<evidence type="ECO:0000313" key="12">
    <source>
        <dbReference type="EMBL" id="GAA0612076.1"/>
    </source>
</evidence>
<feature type="transmembrane region" description="Helical" evidence="10">
    <location>
        <begin position="191"/>
        <end position="211"/>
    </location>
</feature>
<keyword evidence="6" id="KW-0571">Peptide transport</keyword>
<dbReference type="CDD" id="cd06261">
    <property type="entry name" value="TM_PBP2"/>
    <property type="match status" value="1"/>
</dbReference>
<dbReference type="PANTHER" id="PTHR43386:SF1">
    <property type="entry name" value="D,D-DIPEPTIDE TRANSPORT SYSTEM PERMEASE PROTEIN DDPC-RELATED"/>
    <property type="match status" value="1"/>
</dbReference>
<feature type="domain" description="ABC transmembrane type-1" evidence="11">
    <location>
        <begin position="65"/>
        <end position="254"/>
    </location>
</feature>
<evidence type="ECO:0000256" key="1">
    <source>
        <dbReference type="ARBA" id="ARBA00004651"/>
    </source>
</evidence>
<evidence type="ECO:0000256" key="2">
    <source>
        <dbReference type="ARBA" id="ARBA00009306"/>
    </source>
</evidence>
<protein>
    <submittedName>
        <fullName evidence="12">ABC transporter permease</fullName>
    </submittedName>
</protein>
<dbReference type="Gene3D" id="1.10.3720.10">
    <property type="entry name" value="MetI-like"/>
    <property type="match status" value="1"/>
</dbReference>
<dbReference type="SUPFAM" id="SSF161098">
    <property type="entry name" value="MetI-like"/>
    <property type="match status" value="1"/>
</dbReference>
<comment type="caution">
    <text evidence="12">The sequence shown here is derived from an EMBL/GenBank/DDBJ whole genome shotgun (WGS) entry which is preliminary data.</text>
</comment>
<dbReference type="PANTHER" id="PTHR43386">
    <property type="entry name" value="OLIGOPEPTIDE TRANSPORT SYSTEM PERMEASE PROTEIN APPC"/>
    <property type="match status" value="1"/>
</dbReference>
<organism evidence="12 13">
    <name type="scientific">Paenochrobactrum glaciei</name>
    <dbReference type="NCBI Taxonomy" id="486407"/>
    <lineage>
        <taxon>Bacteria</taxon>
        <taxon>Pseudomonadati</taxon>
        <taxon>Pseudomonadota</taxon>
        <taxon>Alphaproteobacteria</taxon>
        <taxon>Hyphomicrobiales</taxon>
        <taxon>Brucellaceae</taxon>
        <taxon>Paenochrobactrum</taxon>
    </lineage>
</organism>
<dbReference type="Pfam" id="PF00528">
    <property type="entry name" value="BPD_transp_1"/>
    <property type="match status" value="1"/>
</dbReference>
<evidence type="ECO:0000256" key="8">
    <source>
        <dbReference type="ARBA" id="ARBA00022989"/>
    </source>
</evidence>
<keyword evidence="9 10" id="KW-0472">Membrane</keyword>
<reference evidence="13" key="1">
    <citation type="journal article" date="2019" name="Int. J. Syst. Evol. Microbiol.">
        <title>The Global Catalogue of Microorganisms (GCM) 10K type strain sequencing project: providing services to taxonomists for standard genome sequencing and annotation.</title>
        <authorList>
            <consortium name="The Broad Institute Genomics Platform"/>
            <consortium name="The Broad Institute Genome Sequencing Center for Infectious Disease"/>
            <person name="Wu L."/>
            <person name="Ma J."/>
        </authorList>
    </citation>
    <scope>NUCLEOTIDE SEQUENCE [LARGE SCALE GENOMIC DNA]</scope>
    <source>
        <strain evidence="13">JCM 15115</strain>
    </source>
</reference>
<comment type="subcellular location">
    <subcellularLocation>
        <location evidence="1 10">Cell membrane</location>
        <topology evidence="1 10">Multi-pass membrane protein</topology>
    </subcellularLocation>
</comment>
<keyword evidence="7" id="KW-0653">Protein transport</keyword>
<dbReference type="PROSITE" id="PS50928">
    <property type="entry name" value="ABC_TM1"/>
    <property type="match status" value="1"/>
</dbReference>
<gene>
    <name evidence="12" type="ORF">GCM10008943_29440</name>
</gene>
<evidence type="ECO:0000313" key="13">
    <source>
        <dbReference type="Proteomes" id="UP001424441"/>
    </source>
</evidence>
<evidence type="ECO:0000256" key="4">
    <source>
        <dbReference type="ARBA" id="ARBA00022475"/>
    </source>
</evidence>
<evidence type="ECO:0000256" key="9">
    <source>
        <dbReference type="ARBA" id="ARBA00023136"/>
    </source>
</evidence>
<accession>A0ABP3RQ57</accession>
<feature type="transmembrane region" description="Helical" evidence="10">
    <location>
        <begin position="7"/>
        <end position="25"/>
    </location>
</feature>